<feature type="domain" description="G-protein coupled receptors family 1 profile" evidence="8">
    <location>
        <begin position="1"/>
        <end position="156"/>
    </location>
</feature>
<dbReference type="RefSeq" id="XP_014669769.1">
    <property type="nucleotide sequence ID" value="XM_014814283.1"/>
</dbReference>
<dbReference type="CDD" id="cd00637">
    <property type="entry name" value="7tm_classA_rhodopsin-like"/>
    <property type="match status" value="1"/>
</dbReference>
<organism evidence="9 10">
    <name type="scientific">Priapulus caudatus</name>
    <name type="common">Priapulid worm</name>
    <dbReference type="NCBI Taxonomy" id="37621"/>
    <lineage>
        <taxon>Eukaryota</taxon>
        <taxon>Metazoa</taxon>
        <taxon>Ecdysozoa</taxon>
        <taxon>Scalidophora</taxon>
        <taxon>Priapulida</taxon>
        <taxon>Priapulimorpha</taxon>
        <taxon>Priapulimorphida</taxon>
        <taxon>Priapulidae</taxon>
        <taxon>Priapulus</taxon>
    </lineage>
</organism>
<evidence type="ECO:0000256" key="2">
    <source>
        <dbReference type="ARBA" id="ARBA00022475"/>
    </source>
</evidence>
<evidence type="ECO:0000256" key="3">
    <source>
        <dbReference type="ARBA" id="ARBA00022692"/>
    </source>
</evidence>
<dbReference type="PROSITE" id="PS50262">
    <property type="entry name" value="G_PROTEIN_RECEP_F1_2"/>
    <property type="match status" value="1"/>
</dbReference>
<feature type="transmembrane region" description="Helical" evidence="6">
    <location>
        <begin position="104"/>
        <end position="127"/>
    </location>
</feature>
<keyword evidence="2" id="KW-1003">Cell membrane</keyword>
<reference evidence="10" key="1">
    <citation type="submission" date="2025-08" db="UniProtKB">
        <authorList>
            <consortium name="RefSeq"/>
        </authorList>
    </citation>
    <scope>IDENTIFICATION</scope>
</reference>
<keyword evidence="4 6" id="KW-1133">Transmembrane helix</keyword>
<evidence type="ECO:0000256" key="6">
    <source>
        <dbReference type="SAM" id="Phobius"/>
    </source>
</evidence>
<evidence type="ECO:0000256" key="4">
    <source>
        <dbReference type="ARBA" id="ARBA00022989"/>
    </source>
</evidence>
<dbReference type="InterPro" id="IPR000276">
    <property type="entry name" value="GPCR_Rhodpsn"/>
</dbReference>
<dbReference type="Gene3D" id="1.20.1070.10">
    <property type="entry name" value="Rhodopsin 7-helix transmembrane proteins"/>
    <property type="match status" value="1"/>
</dbReference>
<evidence type="ECO:0000256" key="1">
    <source>
        <dbReference type="ARBA" id="ARBA00004651"/>
    </source>
</evidence>
<evidence type="ECO:0000256" key="5">
    <source>
        <dbReference type="ARBA" id="ARBA00023136"/>
    </source>
</evidence>
<comment type="subcellular location">
    <subcellularLocation>
        <location evidence="1">Cell membrane</location>
        <topology evidence="1">Multi-pass membrane protein</topology>
    </subcellularLocation>
</comment>
<feature type="signal peptide" evidence="7">
    <location>
        <begin position="1"/>
        <end position="16"/>
    </location>
</feature>
<protein>
    <submittedName>
        <fullName evidence="10">5-hydroxytryptamine receptor 1-like</fullName>
    </submittedName>
</protein>
<dbReference type="InterPro" id="IPR017452">
    <property type="entry name" value="GPCR_Rhodpsn_7TM"/>
</dbReference>
<accession>A0ABM1EC48</accession>
<feature type="chain" id="PRO_5047512417" evidence="7">
    <location>
        <begin position="17"/>
        <end position="176"/>
    </location>
</feature>
<evidence type="ECO:0000256" key="7">
    <source>
        <dbReference type="SAM" id="SignalP"/>
    </source>
</evidence>
<keyword evidence="9" id="KW-1185">Reference proteome</keyword>
<name>A0ABM1EC48_PRICU</name>
<dbReference type="SUPFAM" id="SSF81321">
    <property type="entry name" value="Family A G protein-coupled receptor-like"/>
    <property type="match status" value="1"/>
</dbReference>
<evidence type="ECO:0000259" key="8">
    <source>
        <dbReference type="PROSITE" id="PS50262"/>
    </source>
</evidence>
<dbReference type="Proteomes" id="UP000695022">
    <property type="component" value="Unplaced"/>
</dbReference>
<sequence length="176" mass="19507">MVVLVWVIAVFVSVSSLIGNRWQPDQPCIYDIVSSRMAVISGSVFTVMCVIAIASIYAYMMMIAKHHQRQIHQEPSSSGSQEAVETGKSFSAELAKHLKLAKTFGIVVGAFFVCWAPYFILMLLSVADVYHDTVVVARGLGYLLAYCNSSINFLIYAAKWSQFRAAFRAVLPSRGR</sequence>
<keyword evidence="5 6" id="KW-0472">Membrane</keyword>
<proteinExistence type="predicted"/>
<dbReference type="PRINTS" id="PR00237">
    <property type="entry name" value="GPCRRHODOPSN"/>
</dbReference>
<feature type="transmembrane region" description="Helical" evidence="6">
    <location>
        <begin position="40"/>
        <end position="60"/>
    </location>
</feature>
<keyword evidence="7" id="KW-0732">Signal</keyword>
<keyword evidence="3 6" id="KW-0812">Transmembrane</keyword>
<dbReference type="Pfam" id="PF00001">
    <property type="entry name" value="7tm_1"/>
    <property type="match status" value="1"/>
</dbReference>
<feature type="transmembrane region" description="Helical" evidence="6">
    <location>
        <begin position="139"/>
        <end position="158"/>
    </location>
</feature>
<dbReference type="PANTHER" id="PTHR22750">
    <property type="entry name" value="G-PROTEIN COUPLED RECEPTOR"/>
    <property type="match status" value="1"/>
</dbReference>
<dbReference type="GeneID" id="106810826"/>
<evidence type="ECO:0000313" key="10">
    <source>
        <dbReference type="RefSeq" id="XP_014669769.1"/>
    </source>
</evidence>
<gene>
    <name evidence="10" type="primary">LOC106810826</name>
</gene>
<evidence type="ECO:0000313" key="9">
    <source>
        <dbReference type="Proteomes" id="UP000695022"/>
    </source>
</evidence>